<keyword evidence="2" id="KW-0285">Flavoprotein</keyword>
<dbReference type="Pfam" id="PF07992">
    <property type="entry name" value="Pyr_redox_2"/>
    <property type="match status" value="1"/>
</dbReference>
<name>A0A0W0GIM2_9CHLR</name>
<dbReference type="SUPFAM" id="SSF51905">
    <property type="entry name" value="FAD/NAD(P)-binding domain"/>
    <property type="match status" value="2"/>
</dbReference>
<keyword evidence="7" id="KW-1185">Reference proteome</keyword>
<dbReference type="InterPro" id="IPR016156">
    <property type="entry name" value="FAD/NAD-linked_Rdtase_dimer_sf"/>
</dbReference>
<dbReference type="Gene3D" id="3.50.50.60">
    <property type="entry name" value="FAD/NAD(P)-binding domain"/>
    <property type="match status" value="2"/>
</dbReference>
<comment type="cofactor">
    <cofactor evidence="1">
        <name>FAD</name>
        <dbReference type="ChEBI" id="CHEBI:57692"/>
    </cofactor>
</comment>
<evidence type="ECO:0000313" key="7">
    <source>
        <dbReference type="Proteomes" id="UP000053947"/>
    </source>
</evidence>
<dbReference type="OrthoDB" id="9792592at2"/>
<protein>
    <submittedName>
        <fullName evidence="6">Pyridine nucleotide-disulfide oxidoreductase</fullName>
    </submittedName>
</protein>
<keyword evidence="3" id="KW-0274">FAD</keyword>
<dbReference type="InterPro" id="IPR036188">
    <property type="entry name" value="FAD/NAD-bd_sf"/>
</dbReference>
<evidence type="ECO:0000256" key="2">
    <source>
        <dbReference type="ARBA" id="ARBA00022630"/>
    </source>
</evidence>
<dbReference type="InterPro" id="IPR023753">
    <property type="entry name" value="FAD/NAD-binding_dom"/>
</dbReference>
<sequence>MKTKYLIIGNSAGGIGAAEAIREVDKEGIITIVGEEPYPAYSRPLISKFVSGEHTPETMGIRSASFYENNQIDVVLGHKAYKMDTAAKTVTLDDGTEIGYARLLLATGGKPIVPKMEGMGKAGIFNFINLADAKKVEEYLPNVRRAVVIGGGLIGISATEALVKRGVKVTVVEMKSYPLNTILDEPAGRIAEYAIKKYGVNMMTGRTVAKILGEDRVTGVVYDDGHEMVCDMVVVAVGVFPRVELAQGAGITVNRGIVVDNHMMTSVPDVYACGDASEAFDYVYGAGRLSPVWPNAYIGGRVAGYNMAGLPTRYRGGTAMNSLNYFGLEMATAGMASPPSPEGYEVLVKKSEDTYRKLVINAEDKLVGMIFLGDIDKAGVYFGLMRDRIQVTAFKKKLLAEDFGLALLPKEVIEERLTGATAGRVKVGEA</sequence>
<feature type="domain" description="NADH-rubredoxin oxidoreductase C-terminal" evidence="5">
    <location>
        <begin position="320"/>
        <end position="386"/>
    </location>
</feature>
<dbReference type="STRING" id="1217799.DEALK_12530"/>
<dbReference type="PRINTS" id="PR00368">
    <property type="entry name" value="FADPNR"/>
</dbReference>
<dbReference type="GO" id="GO:0016491">
    <property type="term" value="F:oxidoreductase activity"/>
    <property type="evidence" value="ECO:0007669"/>
    <property type="project" value="InterPro"/>
</dbReference>
<reference evidence="6 7" key="1">
    <citation type="submission" date="2015-06" db="EMBL/GenBank/DDBJ databases">
        <title>Genome sequence of the organohalide-respiring Dehalogenimonas alkenigignens type strain (IP3-3T).</title>
        <authorList>
            <person name="Key T.A."/>
            <person name="Richmond D.P."/>
            <person name="Bowman K.S."/>
            <person name="Cho Y.-J."/>
            <person name="Chun J."/>
            <person name="da Costa M.S."/>
            <person name="Rainey F.A."/>
            <person name="Moe W.M."/>
        </authorList>
    </citation>
    <scope>NUCLEOTIDE SEQUENCE [LARGE SCALE GENOMIC DNA]</scope>
    <source>
        <strain evidence="6 7">IP3-3</strain>
    </source>
</reference>
<dbReference type="PRINTS" id="PR00411">
    <property type="entry name" value="PNDRDTASEI"/>
</dbReference>
<dbReference type="RefSeq" id="WP_058439395.1">
    <property type="nucleotide sequence ID" value="NZ_KQ758903.1"/>
</dbReference>
<evidence type="ECO:0000259" key="4">
    <source>
        <dbReference type="Pfam" id="PF07992"/>
    </source>
</evidence>
<dbReference type="AlphaFoldDB" id="A0A0W0GIM2"/>
<dbReference type="PANTHER" id="PTHR43429">
    <property type="entry name" value="PYRIDINE NUCLEOTIDE-DISULFIDE OXIDOREDUCTASE DOMAIN-CONTAINING"/>
    <property type="match status" value="1"/>
</dbReference>
<dbReference type="Pfam" id="PF18267">
    <property type="entry name" value="Rubredoxin_C"/>
    <property type="match status" value="1"/>
</dbReference>
<evidence type="ECO:0000259" key="5">
    <source>
        <dbReference type="Pfam" id="PF18267"/>
    </source>
</evidence>
<dbReference type="PATRIC" id="fig|1217799.6.peg.1298"/>
<gene>
    <name evidence="6" type="ORF">DEALK_12530</name>
</gene>
<evidence type="ECO:0000256" key="3">
    <source>
        <dbReference type="ARBA" id="ARBA00022827"/>
    </source>
</evidence>
<evidence type="ECO:0000313" key="6">
    <source>
        <dbReference type="EMBL" id="KTB48407.1"/>
    </source>
</evidence>
<evidence type="ECO:0000256" key="1">
    <source>
        <dbReference type="ARBA" id="ARBA00001974"/>
    </source>
</evidence>
<dbReference type="Gene3D" id="3.30.390.30">
    <property type="match status" value="1"/>
</dbReference>
<feature type="domain" description="FAD/NAD(P)-binding" evidence="4">
    <location>
        <begin position="4"/>
        <end position="283"/>
    </location>
</feature>
<dbReference type="EMBL" id="LFDV01000002">
    <property type="protein sequence ID" value="KTB48407.1"/>
    <property type="molecule type" value="Genomic_DNA"/>
</dbReference>
<organism evidence="6 7">
    <name type="scientific">Dehalogenimonas alkenigignens</name>
    <dbReference type="NCBI Taxonomy" id="1217799"/>
    <lineage>
        <taxon>Bacteria</taxon>
        <taxon>Bacillati</taxon>
        <taxon>Chloroflexota</taxon>
        <taxon>Dehalococcoidia</taxon>
        <taxon>Dehalococcoidales</taxon>
        <taxon>Dehalococcoidaceae</taxon>
        <taxon>Dehalogenimonas</taxon>
    </lineage>
</organism>
<proteinExistence type="predicted"/>
<accession>A0A0W0GIM2</accession>
<dbReference type="Proteomes" id="UP000053947">
    <property type="component" value="Unassembled WGS sequence"/>
</dbReference>
<dbReference type="InterPro" id="IPR041575">
    <property type="entry name" value="Rubredoxin_C"/>
</dbReference>
<comment type="caution">
    <text evidence="6">The sequence shown here is derived from an EMBL/GenBank/DDBJ whole genome shotgun (WGS) entry which is preliminary data.</text>
</comment>
<dbReference type="PANTHER" id="PTHR43429:SF3">
    <property type="entry name" value="NITRITE REDUCTASE [NAD(P)H]"/>
    <property type="match status" value="1"/>
</dbReference>
<dbReference type="InterPro" id="IPR050260">
    <property type="entry name" value="FAD-bd_OxRdtase"/>
</dbReference>